<comment type="caution">
    <text evidence="1">The sequence shown here is derived from an EMBL/GenBank/DDBJ whole genome shotgun (WGS) entry which is preliminary data.</text>
</comment>
<dbReference type="EMBL" id="BMAO01018561">
    <property type="protein sequence ID" value="GFR24345.1"/>
    <property type="molecule type" value="Genomic_DNA"/>
</dbReference>
<dbReference type="OrthoDB" id="10314522at2759"/>
<gene>
    <name evidence="1" type="ORF">TNCT_196921</name>
</gene>
<protein>
    <submittedName>
        <fullName evidence="1">Uncharacterized protein</fullName>
    </submittedName>
</protein>
<proteinExistence type="predicted"/>
<keyword evidence="2" id="KW-1185">Reference proteome</keyword>
<evidence type="ECO:0000313" key="2">
    <source>
        <dbReference type="Proteomes" id="UP000887116"/>
    </source>
</evidence>
<evidence type="ECO:0000313" key="1">
    <source>
        <dbReference type="EMBL" id="GFR24345.1"/>
    </source>
</evidence>
<accession>A0A8X6J824</accession>
<organism evidence="1 2">
    <name type="scientific">Trichonephila clavata</name>
    <name type="common">Joro spider</name>
    <name type="synonym">Nephila clavata</name>
    <dbReference type="NCBI Taxonomy" id="2740835"/>
    <lineage>
        <taxon>Eukaryota</taxon>
        <taxon>Metazoa</taxon>
        <taxon>Ecdysozoa</taxon>
        <taxon>Arthropoda</taxon>
        <taxon>Chelicerata</taxon>
        <taxon>Arachnida</taxon>
        <taxon>Araneae</taxon>
        <taxon>Araneomorphae</taxon>
        <taxon>Entelegynae</taxon>
        <taxon>Araneoidea</taxon>
        <taxon>Nephilidae</taxon>
        <taxon>Trichonephila</taxon>
    </lineage>
</organism>
<sequence length="75" mass="8118">MTRPSNRKPSSIVSSSSATAQLDWLVFPLTSSDAVGDVLCSVACFGFGHLQFMLGPSDCPAKRKFMNKKSKLHIS</sequence>
<reference evidence="1" key="1">
    <citation type="submission" date="2020-07" db="EMBL/GenBank/DDBJ databases">
        <title>Multicomponent nature underlies the extraordinary mechanical properties of spider dragline silk.</title>
        <authorList>
            <person name="Kono N."/>
            <person name="Nakamura H."/>
            <person name="Mori M."/>
            <person name="Yoshida Y."/>
            <person name="Ohtoshi R."/>
            <person name="Malay A.D."/>
            <person name="Moran D.A.P."/>
            <person name="Tomita M."/>
            <person name="Numata K."/>
            <person name="Arakawa K."/>
        </authorList>
    </citation>
    <scope>NUCLEOTIDE SEQUENCE</scope>
</reference>
<name>A0A8X6J824_TRICU</name>
<dbReference type="Proteomes" id="UP000887116">
    <property type="component" value="Unassembled WGS sequence"/>
</dbReference>
<dbReference type="AlphaFoldDB" id="A0A8X6J824"/>